<dbReference type="Pfam" id="PF00300">
    <property type="entry name" value="His_Phos_1"/>
    <property type="match status" value="1"/>
</dbReference>
<dbReference type="Proteomes" id="UP000452141">
    <property type="component" value="Unassembled WGS sequence"/>
</dbReference>
<dbReference type="PANTHER" id="PTHR48100">
    <property type="entry name" value="BROAD-SPECIFICITY PHOSPHATASE YOR283W-RELATED"/>
    <property type="match status" value="1"/>
</dbReference>
<feature type="active site" description="Tele-phosphohistidine intermediate" evidence="1">
    <location>
        <position position="9"/>
    </location>
</feature>
<reference evidence="3 4" key="1">
    <citation type="submission" date="2019-08" db="EMBL/GenBank/DDBJ databases">
        <title>In-depth cultivation of the pig gut microbiome towards novel bacterial diversity and tailored functional studies.</title>
        <authorList>
            <person name="Wylensek D."/>
            <person name="Hitch T.C.A."/>
            <person name="Clavel T."/>
        </authorList>
    </citation>
    <scope>NUCLEOTIDE SEQUENCE [LARGE SCALE GENOMIC DNA]</scope>
    <source>
        <strain evidence="3 4">WCA-470BD-2E</strain>
    </source>
</reference>
<dbReference type="CDD" id="cd07067">
    <property type="entry name" value="HP_PGM_like"/>
    <property type="match status" value="1"/>
</dbReference>
<feature type="active site" description="Proton donor/acceptor" evidence="1">
    <location>
        <position position="86"/>
    </location>
</feature>
<organism evidence="3 4">
    <name type="scientific">Lactobacillus equicursoris</name>
    <dbReference type="NCBI Taxonomy" id="420645"/>
    <lineage>
        <taxon>Bacteria</taxon>
        <taxon>Bacillati</taxon>
        <taxon>Bacillota</taxon>
        <taxon>Bacilli</taxon>
        <taxon>Lactobacillales</taxon>
        <taxon>Lactobacillaceae</taxon>
        <taxon>Lactobacillus</taxon>
    </lineage>
</organism>
<feature type="binding site" evidence="2">
    <location>
        <begin position="8"/>
        <end position="15"/>
    </location>
    <ligand>
        <name>substrate</name>
    </ligand>
</feature>
<dbReference type="GO" id="GO:0005737">
    <property type="term" value="C:cytoplasm"/>
    <property type="evidence" value="ECO:0007669"/>
    <property type="project" value="TreeGrafter"/>
</dbReference>
<feature type="binding site" evidence="2">
    <location>
        <position position="58"/>
    </location>
    <ligand>
        <name>substrate</name>
    </ligand>
</feature>
<dbReference type="SMART" id="SM00855">
    <property type="entry name" value="PGAM"/>
    <property type="match status" value="1"/>
</dbReference>
<proteinExistence type="predicted"/>
<dbReference type="EMBL" id="VUMW01000031">
    <property type="protein sequence ID" value="MST80486.1"/>
    <property type="molecule type" value="Genomic_DNA"/>
</dbReference>
<dbReference type="InterPro" id="IPR029033">
    <property type="entry name" value="His_PPase_superfam"/>
</dbReference>
<evidence type="ECO:0000313" key="4">
    <source>
        <dbReference type="Proteomes" id="UP000452141"/>
    </source>
</evidence>
<dbReference type="InterPro" id="IPR050275">
    <property type="entry name" value="PGM_Phosphatase"/>
</dbReference>
<accession>A0A844FQ16</accession>
<evidence type="ECO:0000256" key="1">
    <source>
        <dbReference type="PIRSR" id="PIRSR613078-1"/>
    </source>
</evidence>
<dbReference type="InterPro" id="IPR013078">
    <property type="entry name" value="His_Pase_superF_clade-1"/>
</dbReference>
<dbReference type="SUPFAM" id="SSF53254">
    <property type="entry name" value="Phosphoglycerate mutase-like"/>
    <property type="match status" value="1"/>
</dbReference>
<dbReference type="GO" id="GO:0016791">
    <property type="term" value="F:phosphatase activity"/>
    <property type="evidence" value="ECO:0007669"/>
    <property type="project" value="TreeGrafter"/>
</dbReference>
<name>A0A844FQ16_9LACO</name>
<evidence type="ECO:0000256" key="2">
    <source>
        <dbReference type="PIRSR" id="PIRSR613078-2"/>
    </source>
</evidence>
<dbReference type="PANTHER" id="PTHR48100:SF9">
    <property type="entry name" value="PHOSPHOGLYCERATE MUTASE 2 PARALOG"/>
    <property type="match status" value="1"/>
</dbReference>
<sequence length="218" mass="24703">MKHIYLVRHGKTFINRYNKMQGWCDTPLTDEGKTGAEKAGEALHEIPLDIALSSNTLRASETAQIIMGKNCNQDSLELLTSPFFREHFYGYFEGMDSDLAWRMVGARHGFTSLEEMYQKASSDQIADWTKEADPYGDAENSQEFWKRWEQGFKLISQLDGADNILLVSHGFAIKTIAERYAVDGIDTSVHPQNASISTLTMSESGQVKMVKYNQLQLF</sequence>
<protein>
    <submittedName>
        <fullName evidence="3">Histidine phosphatase family protein</fullName>
    </submittedName>
</protein>
<dbReference type="AlphaFoldDB" id="A0A844FQ16"/>
<gene>
    <name evidence="3" type="ORF">FYJ61_08555</name>
</gene>
<dbReference type="RefSeq" id="WP_154487359.1">
    <property type="nucleotide sequence ID" value="NZ_VUMW01000031.1"/>
</dbReference>
<dbReference type="Gene3D" id="3.40.50.1240">
    <property type="entry name" value="Phosphoglycerate mutase-like"/>
    <property type="match status" value="1"/>
</dbReference>
<evidence type="ECO:0000313" key="3">
    <source>
        <dbReference type="EMBL" id="MST80486.1"/>
    </source>
</evidence>
<comment type="caution">
    <text evidence="3">The sequence shown here is derived from an EMBL/GenBank/DDBJ whole genome shotgun (WGS) entry which is preliminary data.</text>
</comment>
<feature type="binding site" evidence="2">
    <location>
        <begin position="86"/>
        <end position="89"/>
    </location>
    <ligand>
        <name>substrate</name>
    </ligand>
</feature>